<organism evidence="5 6">
    <name type="scientific">Rhamnusium bicolor</name>
    <dbReference type="NCBI Taxonomy" id="1586634"/>
    <lineage>
        <taxon>Eukaryota</taxon>
        <taxon>Metazoa</taxon>
        <taxon>Ecdysozoa</taxon>
        <taxon>Arthropoda</taxon>
        <taxon>Hexapoda</taxon>
        <taxon>Insecta</taxon>
        <taxon>Pterygota</taxon>
        <taxon>Neoptera</taxon>
        <taxon>Endopterygota</taxon>
        <taxon>Coleoptera</taxon>
        <taxon>Polyphaga</taxon>
        <taxon>Cucujiformia</taxon>
        <taxon>Chrysomeloidea</taxon>
        <taxon>Cerambycidae</taxon>
        <taxon>Lepturinae</taxon>
        <taxon>Rhagiini</taxon>
        <taxon>Rhamnusium</taxon>
    </lineage>
</organism>
<keyword evidence="4" id="KW-0234">DNA repair</keyword>
<dbReference type="AlphaFoldDB" id="A0AAV8ZMQ3"/>
<evidence type="ECO:0000313" key="6">
    <source>
        <dbReference type="Proteomes" id="UP001162156"/>
    </source>
</evidence>
<dbReference type="InterPro" id="IPR039134">
    <property type="entry name" value="SMUG1"/>
</dbReference>
<dbReference type="InterPro" id="IPR036895">
    <property type="entry name" value="Uracil-DNA_glycosylase-like_sf"/>
</dbReference>
<dbReference type="PANTHER" id="PTHR13235:SF2">
    <property type="entry name" value="SINGLE-STRAND SELECTIVE MONOFUNCTIONAL URACIL DNA GLYCOSYLASE"/>
    <property type="match status" value="1"/>
</dbReference>
<keyword evidence="1" id="KW-0227">DNA damage</keyword>
<dbReference type="Gene3D" id="3.40.470.10">
    <property type="entry name" value="Uracil-DNA glycosylase-like domain"/>
    <property type="match status" value="1"/>
</dbReference>
<evidence type="ECO:0000256" key="3">
    <source>
        <dbReference type="ARBA" id="ARBA00023125"/>
    </source>
</evidence>
<evidence type="ECO:0000256" key="2">
    <source>
        <dbReference type="ARBA" id="ARBA00022801"/>
    </source>
</evidence>
<dbReference type="GO" id="GO:0003677">
    <property type="term" value="F:DNA binding"/>
    <property type="evidence" value="ECO:0007669"/>
    <property type="project" value="UniProtKB-KW"/>
</dbReference>
<dbReference type="GO" id="GO:0006284">
    <property type="term" value="P:base-excision repair"/>
    <property type="evidence" value="ECO:0007669"/>
    <property type="project" value="InterPro"/>
</dbReference>
<proteinExistence type="predicted"/>
<gene>
    <name evidence="5" type="ORF">NQ314_003842</name>
</gene>
<keyword evidence="3" id="KW-0238">DNA-binding</keyword>
<keyword evidence="6" id="KW-1185">Reference proteome</keyword>
<evidence type="ECO:0008006" key="7">
    <source>
        <dbReference type="Google" id="ProtNLM"/>
    </source>
</evidence>
<evidence type="ECO:0000313" key="5">
    <source>
        <dbReference type="EMBL" id="KAJ8965901.1"/>
    </source>
</evidence>
<protein>
    <recommendedName>
        <fullName evidence="7">Single-strand selective monofunctional uracil DNA glycosylase</fullName>
    </recommendedName>
</protein>
<dbReference type="GO" id="GO:0000703">
    <property type="term" value="F:oxidized pyrimidine nucleobase lesion DNA N-glycosylase activity"/>
    <property type="evidence" value="ECO:0007669"/>
    <property type="project" value="TreeGrafter"/>
</dbReference>
<keyword evidence="2" id="KW-0378">Hydrolase</keyword>
<dbReference type="PANTHER" id="PTHR13235">
    <property type="entry name" value="SINGLE-STRAND SELECTIVE MONOFUNCTIONAL URACIL DNA GLYCOSYLASE"/>
    <property type="match status" value="1"/>
</dbReference>
<evidence type="ECO:0000256" key="1">
    <source>
        <dbReference type="ARBA" id="ARBA00022763"/>
    </source>
</evidence>
<dbReference type="SUPFAM" id="SSF52141">
    <property type="entry name" value="Uracil-DNA glycosylase-like"/>
    <property type="match status" value="1"/>
</dbReference>
<name>A0AAV8ZMQ3_9CUCU</name>
<dbReference type="GO" id="GO:0017065">
    <property type="term" value="F:single-strand selective uracil DNA N-glycosylase activity"/>
    <property type="evidence" value="ECO:0007669"/>
    <property type="project" value="InterPro"/>
</dbReference>
<comment type="caution">
    <text evidence="5">The sequence shown here is derived from an EMBL/GenBank/DDBJ whole genome shotgun (WGS) entry which is preliminary data.</text>
</comment>
<accession>A0AAV8ZMQ3</accession>
<evidence type="ECO:0000256" key="4">
    <source>
        <dbReference type="ARBA" id="ARBA00023204"/>
    </source>
</evidence>
<sequence length="223" mass="25860">MWNPSSSTSSNNKNKRLKTEELQCGLLDLSVDNCTPTDISKYFPNLQRSEVPVTIENKLLELQIKLNRDLRALDMVKFPIEYMYNPLEYAFQPNELYVRKYCTTTKKILFVGMNPGPYGMCQTGVPFGDPRWVRDWLKIEGQVFKPTRECPERQILGFSSQRKEQSGDKFWGLFCKLCGSPENFFKYCFVSNFCPLAFMKSNGVNVTPTEIKNIQVHNSSHMY</sequence>
<dbReference type="EMBL" id="JANEYF010001132">
    <property type="protein sequence ID" value="KAJ8965901.1"/>
    <property type="molecule type" value="Genomic_DNA"/>
</dbReference>
<dbReference type="Proteomes" id="UP001162156">
    <property type="component" value="Unassembled WGS sequence"/>
</dbReference>
<reference evidence="5" key="1">
    <citation type="journal article" date="2023" name="Insect Mol. Biol.">
        <title>Genome sequencing provides insights into the evolution of gene families encoding plant cell wall-degrading enzymes in longhorned beetles.</title>
        <authorList>
            <person name="Shin N.R."/>
            <person name="Okamura Y."/>
            <person name="Kirsch R."/>
            <person name="Pauchet Y."/>
        </authorList>
    </citation>
    <scope>NUCLEOTIDE SEQUENCE</scope>
    <source>
        <strain evidence="5">RBIC_L_NR</strain>
    </source>
</reference>